<organism evidence="3">
    <name type="scientific">uncultured Caudovirales phage</name>
    <dbReference type="NCBI Taxonomy" id="2100421"/>
    <lineage>
        <taxon>Viruses</taxon>
        <taxon>Duplodnaviria</taxon>
        <taxon>Heunggongvirae</taxon>
        <taxon>Uroviricota</taxon>
        <taxon>Caudoviricetes</taxon>
        <taxon>Peduoviridae</taxon>
        <taxon>Maltschvirus</taxon>
        <taxon>Maltschvirus maltsch</taxon>
    </lineage>
</organism>
<sequence>MNENEAQPDSGNQEAEVSPVAQKLGLMDERDLSHLLKSSFLDEGEAAPATQGQEESEAVDSSSEDDQQADDDSEHHDSSSLTKGVQKRINKLVAAKKAAQSELESHKAHLAQLQKELETVKSSVPSKQQDQTDFSESLNTIDQVKDEYDKAVEVLLWCEDNLDGGVITMPDGTEHDLSEQDIRLMRRTAMKRKEVELPARMNYLQQQAQADAQVTADFPWWGKPETEEYQVAQQIVRDFPELKKRRADWKHLAGLMVLGAKTYAESKAKGKTQSQPIRRAPVQPGSGKAPPASNSSNNQTKAKQQFAKTGGNRDGLTDLVKAMNFV</sequence>
<name>A0A6J5LTJ2_9CAUD</name>
<gene>
    <name evidence="3" type="ORF">UFOVP298_38</name>
</gene>
<keyword evidence="1" id="KW-0175">Coiled coil</keyword>
<reference evidence="3" key="1">
    <citation type="submission" date="2020-04" db="EMBL/GenBank/DDBJ databases">
        <authorList>
            <person name="Chiriac C."/>
            <person name="Salcher M."/>
            <person name="Ghai R."/>
            <person name="Kavagutti S V."/>
        </authorList>
    </citation>
    <scope>NUCLEOTIDE SEQUENCE</scope>
</reference>
<feature type="compositionally biased region" description="Polar residues" evidence="2">
    <location>
        <begin position="1"/>
        <end position="15"/>
    </location>
</feature>
<feature type="region of interest" description="Disordered" evidence="2">
    <location>
        <begin position="266"/>
        <end position="315"/>
    </location>
</feature>
<protein>
    <submittedName>
        <fullName evidence="3">Uncharacterized protein</fullName>
    </submittedName>
</protein>
<feature type="compositionally biased region" description="Polar residues" evidence="2">
    <location>
        <begin position="292"/>
        <end position="307"/>
    </location>
</feature>
<evidence type="ECO:0000256" key="2">
    <source>
        <dbReference type="SAM" id="MobiDB-lite"/>
    </source>
</evidence>
<evidence type="ECO:0000256" key="1">
    <source>
        <dbReference type="SAM" id="Coils"/>
    </source>
</evidence>
<feature type="region of interest" description="Disordered" evidence="2">
    <location>
        <begin position="1"/>
        <end position="86"/>
    </location>
</feature>
<proteinExistence type="predicted"/>
<accession>A0A6J5LTJ2</accession>
<dbReference type="EMBL" id="LR796309">
    <property type="protein sequence ID" value="CAB4136250.1"/>
    <property type="molecule type" value="Genomic_DNA"/>
</dbReference>
<evidence type="ECO:0000313" key="3">
    <source>
        <dbReference type="EMBL" id="CAB4136250.1"/>
    </source>
</evidence>
<feature type="compositionally biased region" description="Acidic residues" evidence="2">
    <location>
        <begin position="54"/>
        <end position="72"/>
    </location>
</feature>
<feature type="coiled-coil region" evidence="1">
    <location>
        <begin position="89"/>
        <end position="123"/>
    </location>
</feature>